<dbReference type="RefSeq" id="WP_289831949.1">
    <property type="nucleotide sequence ID" value="NZ_JAUEDK010000061.1"/>
</dbReference>
<protein>
    <recommendedName>
        <fullName evidence="3">Amidohydrolase 3 domain-containing protein</fullName>
    </recommendedName>
</protein>
<dbReference type="Gene3D" id="3.20.20.140">
    <property type="entry name" value="Metal-dependent hydrolases"/>
    <property type="match status" value="1"/>
</dbReference>
<proteinExistence type="predicted"/>
<gene>
    <name evidence="1" type="ORF">QU481_20925</name>
</gene>
<dbReference type="SUPFAM" id="SSF51338">
    <property type="entry name" value="Composite domain of metallo-dependent hydrolases"/>
    <property type="match status" value="1"/>
</dbReference>
<sequence length="103" mass="11219">MATLVPVCGKSFDGVADTPSAPAETLVENDIIVELAPSVSHPADESIIDLSDRMVTPGFTDTHLHHCIDSLNLKWQTLPRTGKANERSSRCVISLRPQPWILS</sequence>
<organism evidence="1 2">
    <name type="scientific">Crenobacter oryzisoli</name>
    <dbReference type="NCBI Taxonomy" id="3056844"/>
    <lineage>
        <taxon>Bacteria</taxon>
        <taxon>Pseudomonadati</taxon>
        <taxon>Pseudomonadota</taxon>
        <taxon>Betaproteobacteria</taxon>
        <taxon>Neisseriales</taxon>
        <taxon>Neisseriaceae</taxon>
        <taxon>Crenobacter</taxon>
    </lineage>
</organism>
<dbReference type="EMBL" id="JAUEDK010000061">
    <property type="protein sequence ID" value="MDN0077301.1"/>
    <property type="molecule type" value="Genomic_DNA"/>
</dbReference>
<evidence type="ECO:0008006" key="3">
    <source>
        <dbReference type="Google" id="ProtNLM"/>
    </source>
</evidence>
<keyword evidence="2" id="KW-1185">Reference proteome</keyword>
<reference evidence="1" key="1">
    <citation type="submission" date="2023-06" db="EMBL/GenBank/DDBJ databases">
        <authorList>
            <person name="Zhang S."/>
        </authorList>
    </citation>
    <scope>NUCLEOTIDE SEQUENCE</scope>
    <source>
        <strain evidence="1">SG2303</strain>
    </source>
</reference>
<accession>A0ABT7XU38</accession>
<name>A0ABT7XU38_9NEIS</name>
<dbReference type="Proteomes" id="UP001168540">
    <property type="component" value="Unassembled WGS sequence"/>
</dbReference>
<dbReference type="InterPro" id="IPR011059">
    <property type="entry name" value="Metal-dep_hydrolase_composite"/>
</dbReference>
<evidence type="ECO:0000313" key="1">
    <source>
        <dbReference type="EMBL" id="MDN0077301.1"/>
    </source>
</evidence>
<comment type="caution">
    <text evidence="1">The sequence shown here is derived from an EMBL/GenBank/DDBJ whole genome shotgun (WGS) entry which is preliminary data.</text>
</comment>
<dbReference type="Gene3D" id="2.30.40.10">
    <property type="entry name" value="Urease, subunit C, domain 1"/>
    <property type="match status" value="1"/>
</dbReference>
<evidence type="ECO:0000313" key="2">
    <source>
        <dbReference type="Proteomes" id="UP001168540"/>
    </source>
</evidence>